<proteinExistence type="predicted"/>
<organism evidence="2 3">
    <name type="scientific">Aspergillus taichungensis</name>
    <dbReference type="NCBI Taxonomy" id="482145"/>
    <lineage>
        <taxon>Eukaryota</taxon>
        <taxon>Fungi</taxon>
        <taxon>Dikarya</taxon>
        <taxon>Ascomycota</taxon>
        <taxon>Pezizomycotina</taxon>
        <taxon>Eurotiomycetes</taxon>
        <taxon>Eurotiomycetidae</taxon>
        <taxon>Eurotiales</taxon>
        <taxon>Aspergillaceae</taxon>
        <taxon>Aspergillus</taxon>
        <taxon>Aspergillus subgen. Circumdati</taxon>
    </lineage>
</organism>
<evidence type="ECO:0000256" key="1">
    <source>
        <dbReference type="SAM" id="Phobius"/>
    </source>
</evidence>
<keyword evidence="1" id="KW-1133">Transmembrane helix</keyword>
<gene>
    <name evidence="2" type="ORF">BDW42DRAFT_9839</name>
</gene>
<feature type="transmembrane region" description="Helical" evidence="1">
    <location>
        <begin position="71"/>
        <end position="95"/>
    </location>
</feature>
<evidence type="ECO:0000313" key="3">
    <source>
        <dbReference type="Proteomes" id="UP000235023"/>
    </source>
</evidence>
<keyword evidence="1" id="KW-0812">Transmembrane</keyword>
<name>A0A2J5I5B4_9EURO</name>
<reference evidence="3" key="1">
    <citation type="submission" date="2017-12" db="EMBL/GenBank/DDBJ databases">
        <authorList>
            <consortium name="DOE Joint Genome Institute"/>
            <person name="Mondo S.J."/>
            <person name="Kjaerbolling I."/>
            <person name="Vesth T.C."/>
            <person name="Frisvad J.C."/>
            <person name="Nybo J.L."/>
            <person name="Theobald S."/>
            <person name="Kuo A."/>
            <person name="Bowyer P."/>
            <person name="Matsuda Y."/>
            <person name="Lyhne E.K."/>
            <person name="Kogle M.E."/>
            <person name="Clum A."/>
            <person name="Lipzen A."/>
            <person name="Salamov A."/>
            <person name="Ngan C.Y."/>
            <person name="Daum C."/>
            <person name="Chiniquy J."/>
            <person name="Barry K."/>
            <person name="LaButti K."/>
            <person name="Haridas S."/>
            <person name="Simmons B.A."/>
            <person name="Magnuson J.K."/>
            <person name="Mortensen U.H."/>
            <person name="Larsen T.O."/>
            <person name="Grigoriev I.V."/>
            <person name="Baker S.E."/>
            <person name="Andersen M.R."/>
            <person name="Nordberg H.P."/>
            <person name="Cantor M.N."/>
            <person name="Hua S.X."/>
        </authorList>
    </citation>
    <scope>NUCLEOTIDE SEQUENCE [LARGE SCALE GENOMIC DNA]</scope>
    <source>
        <strain evidence="3">IBT 19404</strain>
    </source>
</reference>
<keyword evidence="3" id="KW-1185">Reference proteome</keyword>
<dbReference type="EMBL" id="KZ559506">
    <property type="protein sequence ID" value="PLN85132.1"/>
    <property type="molecule type" value="Genomic_DNA"/>
</dbReference>
<dbReference type="Proteomes" id="UP000235023">
    <property type="component" value="Unassembled WGS sequence"/>
</dbReference>
<evidence type="ECO:0000313" key="2">
    <source>
        <dbReference type="EMBL" id="PLN85132.1"/>
    </source>
</evidence>
<keyword evidence="1" id="KW-0472">Membrane</keyword>
<accession>A0A2J5I5B4</accession>
<protein>
    <submittedName>
        <fullName evidence="2">Uncharacterized protein</fullName>
    </submittedName>
</protein>
<feature type="transmembrane region" description="Helical" evidence="1">
    <location>
        <begin position="10"/>
        <end position="28"/>
    </location>
</feature>
<sequence length="114" mass="12922">MILFFFSCKFICRGVVMGFWSPLAMIMYDMSDDYDSGPSGSCYSNDENPTCLFEPIIPTHLPFCLETMKTIARLSCLFFFSSSLLGLLYITLLPLSSANHHISRLFKGSLDTRH</sequence>
<dbReference type="AlphaFoldDB" id="A0A2J5I5B4"/>